<feature type="domain" description="STAS" evidence="2">
    <location>
        <begin position="161"/>
        <end position="272"/>
    </location>
</feature>
<dbReference type="GO" id="GO:0020037">
    <property type="term" value="F:heme binding"/>
    <property type="evidence" value="ECO:0007669"/>
    <property type="project" value="InterPro"/>
</dbReference>
<dbReference type="STRING" id="984262.SGRA_3852"/>
<protein>
    <submittedName>
        <fullName evidence="3">Anti-anti-sigma regulatory factor</fullName>
    </submittedName>
</protein>
<keyword evidence="4" id="KW-1185">Reference proteome</keyword>
<reference evidence="3 4" key="1">
    <citation type="journal article" date="2012" name="Stand. Genomic Sci.">
        <title>Complete genome sequencing and analysis of Saprospira grandis str. Lewin, a predatory marine bacterium.</title>
        <authorList>
            <person name="Saw J.H."/>
            <person name="Yuryev A."/>
            <person name="Kanbe M."/>
            <person name="Hou S."/>
            <person name="Young A.G."/>
            <person name="Aizawa S."/>
            <person name="Alam M."/>
        </authorList>
    </citation>
    <scope>NUCLEOTIDE SEQUENCE [LARGE SCALE GENOMIC DNA]</scope>
    <source>
        <strain evidence="3 4">Lewin</strain>
    </source>
</reference>
<dbReference type="PANTHER" id="PTHR33745">
    <property type="entry name" value="RSBT ANTAGONIST PROTEIN RSBS-RELATED"/>
    <property type="match status" value="1"/>
</dbReference>
<dbReference type="PROSITE" id="PS50801">
    <property type="entry name" value="STAS"/>
    <property type="match status" value="1"/>
</dbReference>
<evidence type="ECO:0000259" key="2">
    <source>
        <dbReference type="PROSITE" id="PS50801"/>
    </source>
</evidence>
<organism evidence="3 4">
    <name type="scientific">Saprospira grandis (strain Lewin)</name>
    <dbReference type="NCBI Taxonomy" id="984262"/>
    <lineage>
        <taxon>Bacteria</taxon>
        <taxon>Pseudomonadati</taxon>
        <taxon>Bacteroidota</taxon>
        <taxon>Saprospiria</taxon>
        <taxon>Saprospirales</taxon>
        <taxon>Saprospiraceae</taxon>
        <taxon>Saprospira</taxon>
    </lineage>
</organism>
<dbReference type="Gene3D" id="3.30.750.24">
    <property type="entry name" value="STAS domain"/>
    <property type="match status" value="1"/>
</dbReference>
<dbReference type="InterPro" id="IPR036513">
    <property type="entry name" value="STAS_dom_sf"/>
</dbReference>
<dbReference type="InterPro" id="IPR044398">
    <property type="entry name" value="Globin-sensor_dom"/>
</dbReference>
<dbReference type="EMBL" id="CP002831">
    <property type="protein sequence ID" value="AFC26568.1"/>
    <property type="molecule type" value="Genomic_DNA"/>
</dbReference>
<dbReference type="AlphaFoldDB" id="H6L608"/>
<dbReference type="Pfam" id="PF11563">
    <property type="entry name" value="Protoglobin"/>
    <property type="match status" value="1"/>
</dbReference>
<gene>
    <name evidence="3" type="ordered locus">SGRA_3852</name>
</gene>
<dbReference type="InterPro" id="IPR009050">
    <property type="entry name" value="Globin-like_sf"/>
</dbReference>
<evidence type="ECO:0000256" key="1">
    <source>
        <dbReference type="ARBA" id="ARBA00022553"/>
    </source>
</evidence>
<keyword evidence="1" id="KW-0597">Phosphoprotein</keyword>
<name>H6L608_SAPGL</name>
<evidence type="ECO:0000313" key="4">
    <source>
        <dbReference type="Proteomes" id="UP000007519"/>
    </source>
</evidence>
<accession>H6L608</accession>
<dbReference type="eggNOG" id="COG1366">
    <property type="taxonomic scope" value="Bacteria"/>
</dbReference>
<dbReference type="OrthoDB" id="9800154at2"/>
<dbReference type="InterPro" id="IPR012292">
    <property type="entry name" value="Globin/Proto"/>
</dbReference>
<dbReference type="GO" id="GO:0019825">
    <property type="term" value="F:oxygen binding"/>
    <property type="evidence" value="ECO:0007669"/>
    <property type="project" value="InterPro"/>
</dbReference>
<dbReference type="Proteomes" id="UP000007519">
    <property type="component" value="Chromosome"/>
</dbReference>
<sequence length="288" mass="33501">MQPLKVLSQEQILADDMILHSYADLMLGQLPQIIDEFYDRMLSQSEFKHFFSSEQQIKHLKALHESYWTDFWTLDFDEAYQERRKNIGLVHARIGLPLKFYFEGMVLFGHLFREVFRTLKLEDFDLLEAFHMRIEQEIAIIVDSYNQRKEAVLEEENLRLAAPLSQIWDDILFLPLVGILHKKRLKEVSRQALHKVSEVSAKVFILDIKGLHHLQLEEAKGLLQLLKAVQLMGCKALVSGISPIMAQTLLELDIRLKEIDGQSSMKDALNKAYAFRNLKLVNLQELAI</sequence>
<evidence type="ECO:0000313" key="3">
    <source>
        <dbReference type="EMBL" id="AFC26568.1"/>
    </source>
</evidence>
<dbReference type="KEGG" id="sgn:SGRA_3852"/>
<dbReference type="Gene3D" id="1.10.490.10">
    <property type="entry name" value="Globins"/>
    <property type="match status" value="1"/>
</dbReference>
<dbReference type="PANTHER" id="PTHR33745:SF3">
    <property type="entry name" value="RSBT CO-ANTAGONIST PROTEIN RSBRC"/>
    <property type="match status" value="1"/>
</dbReference>
<proteinExistence type="predicted"/>
<dbReference type="SUPFAM" id="SSF46458">
    <property type="entry name" value="Globin-like"/>
    <property type="match status" value="1"/>
</dbReference>
<dbReference type="HOGENOM" id="CLU_026775_0_0_10"/>
<dbReference type="SUPFAM" id="SSF52091">
    <property type="entry name" value="SpoIIaa-like"/>
    <property type="match status" value="1"/>
</dbReference>
<dbReference type="InterPro" id="IPR002645">
    <property type="entry name" value="STAS_dom"/>
</dbReference>
<dbReference type="InterPro" id="IPR051932">
    <property type="entry name" value="Bact_StressResp_Reg"/>
</dbReference>
<dbReference type="CDD" id="cd07041">
    <property type="entry name" value="STAS_RsbR_RsbS_like"/>
    <property type="match status" value="1"/>
</dbReference>